<keyword evidence="15" id="KW-1185">Reference proteome</keyword>
<evidence type="ECO:0000256" key="12">
    <source>
        <dbReference type="SAM" id="MobiDB-lite"/>
    </source>
</evidence>
<dbReference type="InterPro" id="IPR001594">
    <property type="entry name" value="Palmitoyltrfase_DHHC"/>
</dbReference>
<evidence type="ECO:0000313" key="15">
    <source>
        <dbReference type="Proteomes" id="UP001222027"/>
    </source>
</evidence>
<evidence type="ECO:0000256" key="8">
    <source>
        <dbReference type="ARBA" id="ARBA00023288"/>
    </source>
</evidence>
<accession>A0AAV8RHM3</accession>
<evidence type="ECO:0000256" key="10">
    <source>
        <dbReference type="ARBA" id="ARBA00048048"/>
    </source>
</evidence>
<feature type="transmembrane region" description="Helical" evidence="11">
    <location>
        <begin position="200"/>
        <end position="224"/>
    </location>
</feature>
<evidence type="ECO:0000256" key="4">
    <source>
        <dbReference type="ARBA" id="ARBA00022692"/>
    </source>
</evidence>
<comment type="similarity">
    <text evidence="2 11">Belongs to the DHHC palmitoyltransferase family.</text>
</comment>
<feature type="region of interest" description="Disordered" evidence="12">
    <location>
        <begin position="112"/>
        <end position="134"/>
    </location>
</feature>
<keyword evidence="6 11" id="KW-0472">Membrane</keyword>
<evidence type="ECO:0000256" key="6">
    <source>
        <dbReference type="ARBA" id="ARBA00023136"/>
    </source>
</evidence>
<dbReference type="PANTHER" id="PTHR22883">
    <property type="entry name" value="ZINC FINGER DHHC DOMAIN CONTAINING PROTEIN"/>
    <property type="match status" value="1"/>
</dbReference>
<keyword evidence="7" id="KW-0564">Palmitate</keyword>
<keyword evidence="5 11" id="KW-1133">Transmembrane helix</keyword>
<sequence>MMHIAPHSRGSCTTTSGVMDDAEAPRVYQAWKGSNIFFLQGRFIFGPDASSFFLTIFLIVAPVSIFCVFVARKLMDDFSHNLGISIMIVAVVFTLYDLSLLLVTSGRDPGIIPRNTHPPEPETNGGDSEVGGVQTPQLRLPRTKDVIVNGINVKIKYCDTCMLYRPPRCSHCSICNNCVERFDHHCPWVGQCIGIRNYQFFYMFVFSTTLLCLYVFGFCWVYIISIREAEQISIWRAMVRTPASIVLIIYSFLSAWFVGGLSVFHLYLMSTNQTTYENFRYRIDRRANPYNKGVVENFKEILFTSIPPSKNNFRGRVPQQQGLQPQPAGQGFLSPNMGKALGDIEMGRKPLSWDEARVLAYVGDFEEGINDTKMLDAMNGLGDLSPDLNKEALPPWAVVGRTPFHTTYSSYTKMLADMNDRLDVSPDLRKEALSPEAVVGRTQLHPTHSSYTKMLDDMTDGLDVVSPDLRKEALPPEAVVRRTPFHPRHSSYTKMLDDMNGALRDMSPDLSKEALPPEAVVGRTALHPRHSSLVRRSGSWEMTPEVLALAAGLGESKRKENGSGISSIAAGNK</sequence>
<keyword evidence="3 11" id="KW-0808">Transferase</keyword>
<keyword evidence="9 11" id="KW-0012">Acyltransferase</keyword>
<dbReference type="InterPro" id="IPR039859">
    <property type="entry name" value="PFA4/ZDH16/20/ERF2-like"/>
</dbReference>
<dbReference type="Pfam" id="PF01529">
    <property type="entry name" value="DHHC"/>
    <property type="match status" value="1"/>
</dbReference>
<evidence type="ECO:0000256" key="11">
    <source>
        <dbReference type="RuleBase" id="RU079119"/>
    </source>
</evidence>
<dbReference type="GO" id="GO:0006612">
    <property type="term" value="P:protein targeting to membrane"/>
    <property type="evidence" value="ECO:0007669"/>
    <property type="project" value="TreeGrafter"/>
</dbReference>
<feature type="transmembrane region" description="Helical" evidence="11">
    <location>
        <begin position="245"/>
        <end position="268"/>
    </location>
</feature>
<keyword evidence="4 11" id="KW-0812">Transmembrane</keyword>
<reference evidence="14 15" key="1">
    <citation type="submission" date="2022-12" db="EMBL/GenBank/DDBJ databases">
        <title>Chromosome-scale assembly of the Ensete ventricosum genome.</title>
        <authorList>
            <person name="Dussert Y."/>
            <person name="Stocks J."/>
            <person name="Wendawek A."/>
            <person name="Woldeyes F."/>
            <person name="Nichols R.A."/>
            <person name="Borrell J.S."/>
        </authorList>
    </citation>
    <scope>NUCLEOTIDE SEQUENCE [LARGE SCALE GENOMIC DNA]</scope>
    <source>
        <strain evidence="15">cv. Maze</strain>
        <tissue evidence="14">Seeds</tissue>
    </source>
</reference>
<comment type="catalytic activity">
    <reaction evidence="10 11">
        <text>L-cysteinyl-[protein] + hexadecanoyl-CoA = S-hexadecanoyl-L-cysteinyl-[protein] + CoA</text>
        <dbReference type="Rhea" id="RHEA:36683"/>
        <dbReference type="Rhea" id="RHEA-COMP:10131"/>
        <dbReference type="Rhea" id="RHEA-COMP:11032"/>
        <dbReference type="ChEBI" id="CHEBI:29950"/>
        <dbReference type="ChEBI" id="CHEBI:57287"/>
        <dbReference type="ChEBI" id="CHEBI:57379"/>
        <dbReference type="ChEBI" id="CHEBI:74151"/>
        <dbReference type="EC" id="2.3.1.225"/>
    </reaction>
</comment>
<feature type="domain" description="Palmitoyltransferase DHHC" evidence="13">
    <location>
        <begin position="154"/>
        <end position="280"/>
    </location>
</feature>
<feature type="transmembrane region" description="Helical" evidence="11">
    <location>
        <begin position="49"/>
        <end position="70"/>
    </location>
</feature>
<keyword evidence="8" id="KW-0449">Lipoprotein</keyword>
<dbReference type="PANTHER" id="PTHR22883:SF43">
    <property type="entry name" value="PALMITOYLTRANSFERASE APP"/>
    <property type="match status" value="1"/>
</dbReference>
<dbReference type="PROSITE" id="PS50216">
    <property type="entry name" value="DHHC"/>
    <property type="match status" value="1"/>
</dbReference>
<dbReference type="AlphaFoldDB" id="A0AAV8RHM3"/>
<evidence type="ECO:0000256" key="9">
    <source>
        <dbReference type="ARBA" id="ARBA00023315"/>
    </source>
</evidence>
<dbReference type="EMBL" id="JAQQAF010000003">
    <property type="protein sequence ID" value="KAJ8499986.1"/>
    <property type="molecule type" value="Genomic_DNA"/>
</dbReference>
<dbReference type="GO" id="GO:0005783">
    <property type="term" value="C:endoplasmic reticulum"/>
    <property type="evidence" value="ECO:0007669"/>
    <property type="project" value="TreeGrafter"/>
</dbReference>
<dbReference type="GO" id="GO:0019706">
    <property type="term" value="F:protein-cysteine S-palmitoyltransferase activity"/>
    <property type="evidence" value="ECO:0007669"/>
    <property type="project" value="UniProtKB-EC"/>
</dbReference>
<evidence type="ECO:0000256" key="2">
    <source>
        <dbReference type="ARBA" id="ARBA00008574"/>
    </source>
</evidence>
<dbReference type="GO" id="GO:0005794">
    <property type="term" value="C:Golgi apparatus"/>
    <property type="evidence" value="ECO:0007669"/>
    <property type="project" value="TreeGrafter"/>
</dbReference>
<evidence type="ECO:0000256" key="5">
    <source>
        <dbReference type="ARBA" id="ARBA00022989"/>
    </source>
</evidence>
<evidence type="ECO:0000256" key="1">
    <source>
        <dbReference type="ARBA" id="ARBA00004127"/>
    </source>
</evidence>
<evidence type="ECO:0000256" key="7">
    <source>
        <dbReference type="ARBA" id="ARBA00023139"/>
    </source>
</evidence>
<comment type="subcellular location">
    <subcellularLocation>
        <location evidence="1">Endomembrane system</location>
        <topology evidence="1">Multi-pass membrane protein</topology>
    </subcellularLocation>
</comment>
<dbReference type="Proteomes" id="UP001222027">
    <property type="component" value="Unassembled WGS sequence"/>
</dbReference>
<comment type="caution">
    <text evidence="14">The sequence shown here is derived from an EMBL/GenBank/DDBJ whole genome shotgun (WGS) entry which is preliminary data.</text>
</comment>
<feature type="region of interest" description="Disordered" evidence="12">
    <location>
        <begin position="552"/>
        <end position="573"/>
    </location>
</feature>
<proteinExistence type="inferred from homology"/>
<protein>
    <recommendedName>
        <fullName evidence="11">S-acyltransferase</fullName>
        <ecNumber evidence="11">2.3.1.225</ecNumber>
    </recommendedName>
    <alternativeName>
        <fullName evidence="11">Palmitoyltransferase</fullName>
    </alternativeName>
</protein>
<organism evidence="14 15">
    <name type="scientific">Ensete ventricosum</name>
    <name type="common">Abyssinian banana</name>
    <name type="synonym">Musa ensete</name>
    <dbReference type="NCBI Taxonomy" id="4639"/>
    <lineage>
        <taxon>Eukaryota</taxon>
        <taxon>Viridiplantae</taxon>
        <taxon>Streptophyta</taxon>
        <taxon>Embryophyta</taxon>
        <taxon>Tracheophyta</taxon>
        <taxon>Spermatophyta</taxon>
        <taxon>Magnoliopsida</taxon>
        <taxon>Liliopsida</taxon>
        <taxon>Zingiberales</taxon>
        <taxon>Musaceae</taxon>
        <taxon>Ensete</taxon>
    </lineage>
</organism>
<feature type="transmembrane region" description="Helical" evidence="11">
    <location>
        <begin position="82"/>
        <end position="103"/>
    </location>
</feature>
<evidence type="ECO:0000259" key="13">
    <source>
        <dbReference type="Pfam" id="PF01529"/>
    </source>
</evidence>
<dbReference type="EC" id="2.3.1.225" evidence="11"/>
<evidence type="ECO:0000256" key="3">
    <source>
        <dbReference type="ARBA" id="ARBA00022679"/>
    </source>
</evidence>
<comment type="domain">
    <text evidence="11">The DHHC domain is required for palmitoyltransferase activity.</text>
</comment>
<gene>
    <name evidence="14" type="ORF">OPV22_010538</name>
</gene>
<evidence type="ECO:0000313" key="14">
    <source>
        <dbReference type="EMBL" id="KAJ8499986.1"/>
    </source>
</evidence>
<name>A0AAV8RHM3_ENSVE</name>